<keyword evidence="1" id="KW-0732">Signal</keyword>
<feature type="signal peptide" evidence="1">
    <location>
        <begin position="1"/>
        <end position="19"/>
    </location>
</feature>
<dbReference type="VEuPathDB" id="ToxoDB:CSUI_005361"/>
<reference evidence="2 3" key="1">
    <citation type="journal article" date="2017" name="Int. J. Parasitol.">
        <title>The genome of the protozoan parasite Cystoisospora suis and a reverse vaccinology approach to identify vaccine candidates.</title>
        <authorList>
            <person name="Palmieri N."/>
            <person name="Shrestha A."/>
            <person name="Ruttkowski B."/>
            <person name="Beck T."/>
            <person name="Vogl C."/>
            <person name="Tomley F."/>
            <person name="Blake D.P."/>
            <person name="Joachim A."/>
        </authorList>
    </citation>
    <scope>NUCLEOTIDE SEQUENCE [LARGE SCALE GENOMIC DNA]</scope>
    <source>
        <strain evidence="2 3">Wien I</strain>
    </source>
</reference>
<dbReference type="EMBL" id="MIGC01002594">
    <property type="protein sequence ID" value="PHJ20801.1"/>
    <property type="molecule type" value="Genomic_DNA"/>
</dbReference>
<name>A0A2C6K6P4_9APIC</name>
<evidence type="ECO:0000256" key="1">
    <source>
        <dbReference type="SAM" id="SignalP"/>
    </source>
</evidence>
<evidence type="ECO:0000313" key="2">
    <source>
        <dbReference type="EMBL" id="PHJ20801.1"/>
    </source>
</evidence>
<sequence length="122" mass="14165">MLSFFLSLSLFLSFSSLHAVTRRDENADRVDRDPGQGHHFHSSYTEVLFILYPLLSKRLLEQRWILIRPIGERTRHILRVSLESGEKDLTLSSCETPAKSLSRLTSGRIHLDSRSEDRRDSR</sequence>
<comment type="caution">
    <text evidence="2">The sequence shown here is derived from an EMBL/GenBank/DDBJ whole genome shotgun (WGS) entry which is preliminary data.</text>
</comment>
<gene>
    <name evidence="2" type="ORF">CSUI_005361</name>
</gene>
<evidence type="ECO:0000313" key="3">
    <source>
        <dbReference type="Proteomes" id="UP000221165"/>
    </source>
</evidence>
<dbReference type="RefSeq" id="XP_067922487.1">
    <property type="nucleotide sequence ID" value="XM_068065537.1"/>
</dbReference>
<dbReference type="AlphaFoldDB" id="A0A2C6K6P4"/>
<evidence type="ECO:0008006" key="4">
    <source>
        <dbReference type="Google" id="ProtNLM"/>
    </source>
</evidence>
<protein>
    <recommendedName>
        <fullName evidence="4">Secreted protein</fullName>
    </recommendedName>
</protein>
<dbReference type="GeneID" id="94428748"/>
<feature type="chain" id="PRO_5012925779" description="Secreted protein" evidence="1">
    <location>
        <begin position="20"/>
        <end position="122"/>
    </location>
</feature>
<dbReference type="Proteomes" id="UP000221165">
    <property type="component" value="Unassembled WGS sequence"/>
</dbReference>
<accession>A0A2C6K6P4</accession>
<proteinExistence type="predicted"/>
<keyword evidence="3" id="KW-1185">Reference proteome</keyword>
<organism evidence="2 3">
    <name type="scientific">Cystoisospora suis</name>
    <dbReference type="NCBI Taxonomy" id="483139"/>
    <lineage>
        <taxon>Eukaryota</taxon>
        <taxon>Sar</taxon>
        <taxon>Alveolata</taxon>
        <taxon>Apicomplexa</taxon>
        <taxon>Conoidasida</taxon>
        <taxon>Coccidia</taxon>
        <taxon>Eucoccidiorida</taxon>
        <taxon>Eimeriorina</taxon>
        <taxon>Sarcocystidae</taxon>
        <taxon>Cystoisospora</taxon>
    </lineage>
</organism>